<evidence type="ECO:0000313" key="2">
    <source>
        <dbReference type="EMBL" id="GIJ92520.1"/>
    </source>
</evidence>
<dbReference type="RefSeq" id="XP_043163266.1">
    <property type="nucleotide sequence ID" value="XM_043307331.1"/>
</dbReference>
<feature type="transmembrane region" description="Helical" evidence="1">
    <location>
        <begin position="71"/>
        <end position="92"/>
    </location>
</feature>
<dbReference type="EMBL" id="BHVY01000010">
    <property type="protein sequence ID" value="GIJ92520.1"/>
    <property type="molecule type" value="Genomic_DNA"/>
</dbReference>
<dbReference type="Proteomes" id="UP001043456">
    <property type="component" value="Unassembled WGS sequence"/>
</dbReference>
<feature type="transmembrane region" description="Helical" evidence="1">
    <location>
        <begin position="104"/>
        <end position="126"/>
    </location>
</feature>
<organism evidence="2 3">
    <name type="scientific">Aspergillus pseudoviridinutans</name>
    <dbReference type="NCBI Taxonomy" id="1517512"/>
    <lineage>
        <taxon>Eukaryota</taxon>
        <taxon>Fungi</taxon>
        <taxon>Dikarya</taxon>
        <taxon>Ascomycota</taxon>
        <taxon>Pezizomycotina</taxon>
        <taxon>Eurotiomycetes</taxon>
        <taxon>Eurotiomycetidae</taxon>
        <taxon>Eurotiales</taxon>
        <taxon>Aspergillaceae</taxon>
        <taxon>Aspergillus</taxon>
        <taxon>Aspergillus subgen. Fumigati</taxon>
    </lineage>
</organism>
<accession>A0A9P3BNE8</accession>
<protein>
    <recommendedName>
        <fullName evidence="4">Steroid 5-alpha reductase C-terminal domain-containing protein</fullName>
    </recommendedName>
</protein>
<dbReference type="GO" id="GO:0016020">
    <property type="term" value="C:membrane"/>
    <property type="evidence" value="ECO:0007669"/>
    <property type="project" value="TreeGrafter"/>
</dbReference>
<dbReference type="AlphaFoldDB" id="A0A9P3BNE8"/>
<keyword evidence="1" id="KW-1133">Transmembrane helix</keyword>
<dbReference type="OrthoDB" id="67965at2759"/>
<dbReference type="PANTHER" id="PTHR32251">
    <property type="entry name" value="3-OXO-5-ALPHA-STEROID 4-DEHYDROGENASE"/>
    <property type="match status" value="1"/>
</dbReference>
<name>A0A9P3BNE8_9EURO</name>
<sequence length="259" mass="28633">MAGELRDNVSRAKKVNPFGVLTFVGLRAADPIFQYTLLQRGWASSLLKLIGATAVNRNMIVHESTGQLQPYYAIISLMALGSSLKQILNILVVVEQEMSPSSAIVIALFNTACNSLNTILSVWAVTTQAPGPLGFFGIRQYPLLLVGVGFYMAGILVEVGSELQRRSFKKDPTNKGKPYAGGLFSAARHINYGAYTIWRAAYAFTAAGWPWAAAVFSFFFYDFAARGVPVLDKYLLERYGEQWQAIKDRVPYRLIPGIY</sequence>
<comment type="caution">
    <text evidence="2">The sequence shown here is derived from an EMBL/GenBank/DDBJ whole genome shotgun (WGS) entry which is preliminary data.</text>
</comment>
<feature type="transmembrane region" description="Helical" evidence="1">
    <location>
        <begin position="200"/>
        <end position="221"/>
    </location>
</feature>
<evidence type="ECO:0008006" key="4">
    <source>
        <dbReference type="Google" id="ProtNLM"/>
    </source>
</evidence>
<dbReference type="Gene3D" id="1.20.120.1630">
    <property type="match status" value="1"/>
</dbReference>
<dbReference type="GeneID" id="67000410"/>
<keyword evidence="1" id="KW-0812">Transmembrane</keyword>
<evidence type="ECO:0000313" key="3">
    <source>
        <dbReference type="Proteomes" id="UP001043456"/>
    </source>
</evidence>
<gene>
    <name evidence="2" type="ORF">Asppvi_001798</name>
</gene>
<reference evidence="2 3" key="1">
    <citation type="submission" date="2018-10" db="EMBL/GenBank/DDBJ databases">
        <title>Pan-genome distribution and transcriptional activeness of fungal secondary metabolism genes in Aspergillus section Fumigati.</title>
        <authorList>
            <person name="Takahashi H."/>
            <person name="Umemura M."/>
            <person name="Ninomiya A."/>
            <person name="Kusuya Y."/>
            <person name="Urayama S."/>
            <person name="Shimizu M."/>
            <person name="Watanabe A."/>
            <person name="Kamei K."/>
            <person name="Yaguchi T."/>
            <person name="Hagiwara D."/>
        </authorList>
    </citation>
    <scope>NUCLEOTIDE SEQUENCE [LARGE SCALE GENOMIC DNA]</scope>
    <source>
        <strain evidence="2 3">IFM 55266</strain>
    </source>
</reference>
<keyword evidence="3" id="KW-1185">Reference proteome</keyword>
<feature type="transmembrane region" description="Helical" evidence="1">
    <location>
        <begin position="138"/>
        <end position="160"/>
    </location>
</feature>
<dbReference type="PANTHER" id="PTHR32251:SF17">
    <property type="entry name" value="STEROID 5-ALPHA REDUCTASE C-TERMINAL DOMAIN-CONTAINING PROTEIN"/>
    <property type="match status" value="1"/>
</dbReference>
<dbReference type="Pfam" id="PF06966">
    <property type="entry name" value="DUF1295"/>
    <property type="match status" value="1"/>
</dbReference>
<proteinExistence type="predicted"/>
<keyword evidence="1" id="KW-0472">Membrane</keyword>
<dbReference type="InterPro" id="IPR010721">
    <property type="entry name" value="UstE-like"/>
</dbReference>
<evidence type="ECO:0000256" key="1">
    <source>
        <dbReference type="SAM" id="Phobius"/>
    </source>
</evidence>